<feature type="region of interest" description="Disordered" evidence="1">
    <location>
        <begin position="338"/>
        <end position="358"/>
    </location>
</feature>
<dbReference type="Proteomes" id="UP000244803">
    <property type="component" value="Chromosome 2"/>
</dbReference>
<name>A0A976M851_THEOR</name>
<dbReference type="PROSITE" id="PS51257">
    <property type="entry name" value="PROKAR_LIPOPROTEIN"/>
    <property type="match status" value="1"/>
</dbReference>
<keyword evidence="2" id="KW-0732">Signal</keyword>
<evidence type="ECO:0000313" key="3">
    <source>
        <dbReference type="EMBL" id="UKJ90312.2"/>
    </source>
</evidence>
<accession>A0A976M851</accession>
<feature type="region of interest" description="Disordered" evidence="1">
    <location>
        <begin position="253"/>
        <end position="272"/>
    </location>
</feature>
<reference evidence="3" key="1">
    <citation type="submission" date="2022-07" db="EMBL/GenBank/DDBJ databases">
        <title>Evaluation of T. orientalis genome assembly methods using nanopore sequencing and analysis of variation between genomes.</title>
        <authorList>
            <person name="Yam J."/>
            <person name="Micallef M.L."/>
            <person name="Liu M."/>
            <person name="Djordjevic S.P."/>
            <person name="Bogema D.R."/>
            <person name="Jenkins C."/>
        </authorList>
    </citation>
    <scope>NUCLEOTIDE SEQUENCE</scope>
    <source>
        <strain evidence="3">Fish Creek</strain>
    </source>
</reference>
<feature type="compositionally biased region" description="Low complexity" evidence="1">
    <location>
        <begin position="342"/>
        <end position="358"/>
    </location>
</feature>
<feature type="compositionally biased region" description="Low complexity" evidence="1">
    <location>
        <begin position="132"/>
        <end position="144"/>
    </location>
</feature>
<feature type="signal peptide" evidence="2">
    <location>
        <begin position="1"/>
        <end position="27"/>
    </location>
</feature>
<dbReference type="AlphaFoldDB" id="A0A976M851"/>
<gene>
    <name evidence="3" type="ORF">MACJ_001244</name>
</gene>
<dbReference type="EMBL" id="CP056068">
    <property type="protein sequence ID" value="UKJ90312.2"/>
    <property type="molecule type" value="Genomic_DNA"/>
</dbReference>
<feature type="region of interest" description="Disordered" evidence="1">
    <location>
        <begin position="131"/>
        <end position="154"/>
    </location>
</feature>
<evidence type="ECO:0000256" key="1">
    <source>
        <dbReference type="SAM" id="MobiDB-lite"/>
    </source>
</evidence>
<evidence type="ECO:0000313" key="4">
    <source>
        <dbReference type="Proteomes" id="UP000244803"/>
    </source>
</evidence>
<evidence type="ECO:0000256" key="2">
    <source>
        <dbReference type="SAM" id="SignalP"/>
    </source>
</evidence>
<protein>
    <submittedName>
        <fullName evidence="3">Uncharacterized protein</fullName>
    </submittedName>
</protein>
<sequence length="484" mass="52909">MKVHILSLYTLVYLLLGCKYKINFCNAASVDDDDDEISIEDPTDAESGEIRHIALNLDVKEPTDKFKYKKLGANGNLFTAIGTNRFDKITSGGEVVWTAKNEFPDRVYYEPRKNDRPLLKLIYSDEEFELPKSTPSAKTAAHTAKAAKPHQVKKTAAGQNYAEFQLPKTDNEDDFKPKASTAAPAVRAKAAPAKVAVPVSASQKIGAGENYAEFKLPKTDNEDEAEPANFVDRKLPRTDEEGSIPPKSTKLRAATVVSKAPPPVKKGDGYVQMPLPESGTEQDTIEPTMDTAHVSAPVVSRELGYVQMPLPKTDNEDDHVSTRSAPKKHIVKVETVHTHGKSAVSQGSGRVVSQSSPVRTGVEGGQAFLEFGLPATDKEDAGPIEGQDFLEFKLVSSGPEHGNAASAASATLPKRKAILNAKYQDVSMPKTTDAESEDFDIENDEEIQFLLRFIEDMKQKLALLRKTLQEMDERDALQAQAATL</sequence>
<feature type="chain" id="PRO_5036994773" evidence="2">
    <location>
        <begin position="28"/>
        <end position="484"/>
    </location>
</feature>
<dbReference type="OrthoDB" id="10611278at2759"/>
<proteinExistence type="predicted"/>
<organism evidence="3 4">
    <name type="scientific">Theileria orientalis</name>
    <dbReference type="NCBI Taxonomy" id="68886"/>
    <lineage>
        <taxon>Eukaryota</taxon>
        <taxon>Sar</taxon>
        <taxon>Alveolata</taxon>
        <taxon>Apicomplexa</taxon>
        <taxon>Aconoidasida</taxon>
        <taxon>Piroplasmida</taxon>
        <taxon>Theileriidae</taxon>
        <taxon>Theileria</taxon>
    </lineage>
</organism>